<gene>
    <name evidence="14" type="ORF">AVDCRST_MAG39-1642</name>
</gene>
<dbReference type="InterPro" id="IPR044929">
    <property type="entry name" value="DNA/RNA_non-sp_Endonuclease_sf"/>
</dbReference>
<dbReference type="PANTHER" id="PTHR13966">
    <property type="entry name" value="ENDONUCLEASE RELATED"/>
    <property type="match status" value="1"/>
</dbReference>
<evidence type="ECO:0000313" key="14">
    <source>
        <dbReference type="EMBL" id="CAA9505242.1"/>
    </source>
</evidence>
<dbReference type="GO" id="GO:0046872">
    <property type="term" value="F:metal ion binding"/>
    <property type="evidence" value="ECO:0007669"/>
    <property type="project" value="UniProtKB-KW"/>
</dbReference>
<evidence type="ECO:0000256" key="10">
    <source>
        <dbReference type="RuleBase" id="RU366055"/>
    </source>
</evidence>
<protein>
    <recommendedName>
        <fullName evidence="10">Endonuclease</fullName>
        <ecNumber evidence="10">3.1.30.-</ecNumber>
    </recommendedName>
</protein>
<keyword evidence="4 9" id="KW-0479">Metal-binding</keyword>
<accession>A0A6J4STW1</accession>
<evidence type="ECO:0000256" key="8">
    <source>
        <dbReference type="PIRSR" id="PIRSR640255-1"/>
    </source>
</evidence>
<feature type="active site" description="Proton acceptor" evidence="8">
    <location>
        <position position="115"/>
    </location>
</feature>
<name>A0A6J4STW1_9SPHN</name>
<dbReference type="GO" id="GO:0003676">
    <property type="term" value="F:nucleic acid binding"/>
    <property type="evidence" value="ECO:0007669"/>
    <property type="project" value="InterPro"/>
</dbReference>
<keyword evidence="5 10" id="KW-0255">Endonuclease</keyword>
<organism evidence="14">
    <name type="scientific">uncultured Sphingomonadaceae bacterium</name>
    <dbReference type="NCBI Taxonomy" id="169976"/>
    <lineage>
        <taxon>Bacteria</taxon>
        <taxon>Pseudomonadati</taxon>
        <taxon>Pseudomonadota</taxon>
        <taxon>Alphaproteobacteria</taxon>
        <taxon>Sphingomonadales</taxon>
        <taxon>Sphingomonadaceae</taxon>
        <taxon>environmental samples</taxon>
    </lineage>
</organism>
<evidence type="ECO:0000256" key="6">
    <source>
        <dbReference type="ARBA" id="ARBA00022801"/>
    </source>
</evidence>
<comment type="similarity">
    <text evidence="2 10">Belongs to the DNA/RNA non-specific endonuclease family.</text>
</comment>
<dbReference type="GO" id="GO:0016787">
    <property type="term" value="F:hydrolase activity"/>
    <property type="evidence" value="ECO:0007669"/>
    <property type="project" value="UniProtKB-KW"/>
</dbReference>
<dbReference type="InterPro" id="IPR001604">
    <property type="entry name" value="Endo_G_ENPP1-like_dom"/>
</dbReference>
<sequence length="260" mass="27863">MMVSALFTLLLAAATQPAAPSQSCAAHFLDGAEPKLVNARLAPTTRPLCFRAFAVLHSGVTRGSLWSAERLTASSVRAAIAIEGRSNRFHAEERLPTSERAELDDYVRSGLDRGHMAPSGDMPSRAADDESFSLANIVPQAPKLNQGTWSKLEGMVRDMALAHGTAYVVTGPLFEGERVRSLKGRVLVPTSTWKAIYVPGRGAAAYIATNSSRPRWRFVPVAELAQRAGVDPFPSLSIAAKAKAAAFPLPTSTRARRAGR</sequence>
<keyword evidence="6 10" id="KW-0378">Hydrolase</keyword>
<evidence type="ECO:0000256" key="7">
    <source>
        <dbReference type="ARBA" id="ARBA00022842"/>
    </source>
</evidence>
<dbReference type="SMART" id="SM00892">
    <property type="entry name" value="Endonuclease_NS"/>
    <property type="match status" value="1"/>
</dbReference>
<evidence type="ECO:0000256" key="5">
    <source>
        <dbReference type="ARBA" id="ARBA00022759"/>
    </source>
</evidence>
<dbReference type="SUPFAM" id="SSF54060">
    <property type="entry name" value="His-Me finger endonucleases"/>
    <property type="match status" value="1"/>
</dbReference>
<evidence type="ECO:0000256" key="11">
    <source>
        <dbReference type="SAM" id="SignalP"/>
    </source>
</evidence>
<dbReference type="EMBL" id="CADCVW010000067">
    <property type="protein sequence ID" value="CAA9505242.1"/>
    <property type="molecule type" value="Genomic_DNA"/>
</dbReference>
<keyword evidence="3 10" id="KW-0540">Nuclease</keyword>
<dbReference type="InterPro" id="IPR044925">
    <property type="entry name" value="His-Me_finger_sf"/>
</dbReference>
<keyword evidence="11" id="KW-0732">Signal</keyword>
<proteinExistence type="inferred from homology"/>
<dbReference type="InterPro" id="IPR020821">
    <property type="entry name" value="ENPP1-3/EXOG-like_nuc-like"/>
</dbReference>
<dbReference type="PANTHER" id="PTHR13966:SF5">
    <property type="entry name" value="ENDONUCLEASE G, MITOCHONDRIAL"/>
    <property type="match status" value="1"/>
</dbReference>
<feature type="binding site" evidence="9">
    <location>
        <position position="145"/>
    </location>
    <ligand>
        <name>Mg(2+)</name>
        <dbReference type="ChEBI" id="CHEBI:18420"/>
        <note>catalytic</note>
    </ligand>
</feature>
<comment type="cofactor">
    <cofactor evidence="1 10">
        <name>Mg(2+)</name>
        <dbReference type="ChEBI" id="CHEBI:18420"/>
    </cofactor>
</comment>
<dbReference type="GO" id="GO:0004519">
    <property type="term" value="F:endonuclease activity"/>
    <property type="evidence" value="ECO:0007669"/>
    <property type="project" value="UniProtKB-UniRule"/>
</dbReference>
<reference evidence="14" key="1">
    <citation type="submission" date="2020-02" db="EMBL/GenBank/DDBJ databases">
        <authorList>
            <person name="Meier V. D."/>
        </authorList>
    </citation>
    <scope>NUCLEOTIDE SEQUENCE</scope>
    <source>
        <strain evidence="14">AVDCRST_MAG39</strain>
    </source>
</reference>
<dbReference type="PROSITE" id="PS01070">
    <property type="entry name" value="NUCLEASE_NON_SPEC"/>
    <property type="match status" value="1"/>
</dbReference>
<evidence type="ECO:0000256" key="1">
    <source>
        <dbReference type="ARBA" id="ARBA00001946"/>
    </source>
</evidence>
<feature type="domain" description="DNA/RNA non-specific endonuclease/pyrophosphatase/phosphodiesterase" evidence="13">
    <location>
        <begin position="49"/>
        <end position="245"/>
    </location>
</feature>
<dbReference type="AlphaFoldDB" id="A0A6J4STW1"/>
<feature type="signal peptide" evidence="11">
    <location>
        <begin position="1"/>
        <end position="18"/>
    </location>
</feature>
<evidence type="ECO:0000256" key="2">
    <source>
        <dbReference type="ARBA" id="ARBA00010052"/>
    </source>
</evidence>
<evidence type="ECO:0000259" key="12">
    <source>
        <dbReference type="SMART" id="SM00477"/>
    </source>
</evidence>
<dbReference type="SMART" id="SM00477">
    <property type="entry name" value="NUC"/>
    <property type="match status" value="1"/>
</dbReference>
<dbReference type="EC" id="3.1.30.-" evidence="10"/>
<evidence type="ECO:0000256" key="4">
    <source>
        <dbReference type="ARBA" id="ARBA00022723"/>
    </source>
</evidence>
<evidence type="ECO:0000256" key="9">
    <source>
        <dbReference type="PIRSR" id="PIRSR640255-2"/>
    </source>
</evidence>
<feature type="domain" description="ENPP1-3/EXOG-like endonuclease/phosphodiesterase" evidence="12">
    <location>
        <begin position="50"/>
        <end position="239"/>
    </location>
</feature>
<dbReference type="InterPro" id="IPR018524">
    <property type="entry name" value="DNA/RNA_endonuclease_AS"/>
</dbReference>
<dbReference type="Pfam" id="PF01223">
    <property type="entry name" value="Endonuclease_NS"/>
    <property type="match status" value="1"/>
</dbReference>
<evidence type="ECO:0000259" key="13">
    <source>
        <dbReference type="SMART" id="SM00892"/>
    </source>
</evidence>
<evidence type="ECO:0000256" key="3">
    <source>
        <dbReference type="ARBA" id="ARBA00022722"/>
    </source>
</evidence>
<feature type="chain" id="PRO_5026833770" description="Endonuclease" evidence="11">
    <location>
        <begin position="19"/>
        <end position="260"/>
    </location>
</feature>
<dbReference type="Gene3D" id="3.40.570.10">
    <property type="entry name" value="Extracellular Endonuclease, subunit A"/>
    <property type="match status" value="1"/>
</dbReference>
<dbReference type="InterPro" id="IPR040255">
    <property type="entry name" value="Non-specific_endonuclease"/>
</dbReference>
<keyword evidence="7" id="KW-0460">Magnesium</keyword>